<evidence type="ECO:0000313" key="2">
    <source>
        <dbReference type="Proteomes" id="UP000188929"/>
    </source>
</evidence>
<organism evidence="1 2">
    <name type="scientific">Pseudofrankia asymbiotica</name>
    <dbReference type="NCBI Taxonomy" id="1834516"/>
    <lineage>
        <taxon>Bacteria</taxon>
        <taxon>Bacillati</taxon>
        <taxon>Actinomycetota</taxon>
        <taxon>Actinomycetes</taxon>
        <taxon>Frankiales</taxon>
        <taxon>Frankiaceae</taxon>
        <taxon>Pseudofrankia</taxon>
    </lineage>
</organism>
<dbReference type="Pfam" id="PF04673">
    <property type="entry name" value="Cyclase_polyket"/>
    <property type="match status" value="1"/>
</dbReference>
<dbReference type="GO" id="GO:0030639">
    <property type="term" value="P:polyketide biosynthetic process"/>
    <property type="evidence" value="ECO:0007669"/>
    <property type="project" value="InterPro"/>
</dbReference>
<keyword evidence="2" id="KW-1185">Reference proteome</keyword>
<dbReference type="Proteomes" id="UP000188929">
    <property type="component" value="Unassembled WGS sequence"/>
</dbReference>
<dbReference type="InterPro" id="IPR011008">
    <property type="entry name" value="Dimeric_a/b-barrel"/>
</dbReference>
<dbReference type="STRING" id="1834516.BL253_06930"/>
<comment type="caution">
    <text evidence="1">The sequence shown here is derived from an EMBL/GenBank/DDBJ whole genome shotgun (WGS) entry which is preliminary data.</text>
</comment>
<sequence length="133" mass="15127">MRRESVDNPTAYTRAVPSGRYAVSHRTLIVARMNPSDEQSVAEVFTESDGGELPHLVGVSRRELFAFHGLYFHLIEAEESIQAPLADVRDHPLFVDVNTKLEKYITAYDPATWRGPRDAMARSFYTWRADSAR</sequence>
<proteinExistence type="predicted"/>
<dbReference type="InterPro" id="IPR006765">
    <property type="entry name" value="Polyketide_synth_cyclase"/>
</dbReference>
<name>A0A1V2IHC9_9ACTN</name>
<dbReference type="InterPro" id="IPR038474">
    <property type="entry name" value="Polyketide_synth_cyclase_sf"/>
</dbReference>
<accession>A0A1V2IHC9</accession>
<dbReference type="EMBL" id="MOMC01000014">
    <property type="protein sequence ID" value="ONH31876.1"/>
    <property type="molecule type" value="Genomic_DNA"/>
</dbReference>
<evidence type="ECO:0000313" key="1">
    <source>
        <dbReference type="EMBL" id="ONH31876.1"/>
    </source>
</evidence>
<dbReference type="SUPFAM" id="SSF54909">
    <property type="entry name" value="Dimeric alpha+beta barrel"/>
    <property type="match status" value="1"/>
</dbReference>
<gene>
    <name evidence="1" type="ORF">BL253_06930</name>
</gene>
<dbReference type="AlphaFoldDB" id="A0A1V2IHC9"/>
<dbReference type="Gene3D" id="3.30.70.1090">
    <property type="entry name" value="Dimeric alpha+beta barrel"/>
    <property type="match status" value="1"/>
</dbReference>
<protein>
    <submittedName>
        <fullName evidence="1">Polyketide synthase</fullName>
    </submittedName>
</protein>
<reference evidence="2" key="1">
    <citation type="submission" date="2016-10" db="EMBL/GenBank/DDBJ databases">
        <title>Frankia sp. NRRL B-16386 Genome sequencing.</title>
        <authorList>
            <person name="Ghodhbane-Gtari F."/>
            <person name="Swanson E."/>
            <person name="Gueddou A."/>
            <person name="Hezbri K."/>
            <person name="Ktari K."/>
            <person name="Nouioui I."/>
            <person name="Morris K."/>
            <person name="Simpson S."/>
            <person name="Abebe-Akele F."/>
            <person name="Thomas K."/>
            <person name="Gtari M."/>
            <person name="Tisa L.S."/>
        </authorList>
    </citation>
    <scope>NUCLEOTIDE SEQUENCE [LARGE SCALE GENOMIC DNA]</scope>
    <source>
        <strain evidence="2">NRRL B-16386</strain>
    </source>
</reference>